<dbReference type="EMBL" id="CP093348">
    <property type="protein sequence ID" value="WOH06656.1"/>
    <property type="molecule type" value="Genomic_DNA"/>
</dbReference>
<reference evidence="2" key="2">
    <citation type="submission" date="2022-03" db="EMBL/GenBank/DDBJ databases">
        <title>Draft title - Genomic analysis of global carrot germplasm unveils the trajectory of domestication and the origin of high carotenoid orange carrot.</title>
        <authorList>
            <person name="Iorizzo M."/>
            <person name="Ellison S."/>
            <person name="Senalik D."/>
            <person name="Macko-Podgorni A."/>
            <person name="Grzebelus D."/>
            <person name="Bostan H."/>
            <person name="Rolling W."/>
            <person name="Curaba J."/>
            <person name="Simon P."/>
        </authorList>
    </citation>
    <scope>NUCLEOTIDE SEQUENCE</scope>
    <source>
        <tissue evidence="2">Leaf</tissue>
    </source>
</reference>
<dbReference type="InterPro" id="IPR003871">
    <property type="entry name" value="RFA1B/D_OB_1st"/>
</dbReference>
<accession>A0A164WVA8</accession>
<dbReference type="Gramene" id="KZM92305">
    <property type="protein sequence ID" value="KZM92305"/>
    <property type="gene ID" value="DCAR_020330"/>
</dbReference>
<reference evidence="2" key="1">
    <citation type="journal article" date="2016" name="Nat. Genet.">
        <title>A high-quality carrot genome assembly provides new insights into carotenoid accumulation and asterid genome evolution.</title>
        <authorList>
            <person name="Iorizzo M."/>
            <person name="Ellison S."/>
            <person name="Senalik D."/>
            <person name="Zeng P."/>
            <person name="Satapoomin P."/>
            <person name="Huang J."/>
            <person name="Bowman M."/>
            <person name="Iovene M."/>
            <person name="Sanseverino W."/>
            <person name="Cavagnaro P."/>
            <person name="Yildiz M."/>
            <person name="Macko-Podgorni A."/>
            <person name="Moranska E."/>
            <person name="Grzebelus E."/>
            <person name="Grzebelus D."/>
            <person name="Ashrafi H."/>
            <person name="Zheng Z."/>
            <person name="Cheng S."/>
            <person name="Spooner D."/>
            <person name="Van Deynze A."/>
            <person name="Simon P."/>
        </authorList>
    </citation>
    <scope>NUCLEOTIDE SEQUENCE</scope>
    <source>
        <tissue evidence="2">Leaf</tissue>
    </source>
</reference>
<feature type="domain" description="Replication protein A 70 kDa DNA-binding subunit B/D first OB fold" evidence="1">
    <location>
        <begin position="11"/>
        <end position="79"/>
    </location>
</feature>
<dbReference type="PANTHER" id="PTHR47165:SF4">
    <property type="entry name" value="OS03G0429900 PROTEIN"/>
    <property type="match status" value="1"/>
</dbReference>
<dbReference type="SUPFAM" id="SSF50249">
    <property type="entry name" value="Nucleic acid-binding proteins"/>
    <property type="match status" value="2"/>
</dbReference>
<sequence>MIGNLRLSTTVAWRLKVRVTRMWRSIDRYGQTVAINLIFVDELAGRIHARIPAENINMLENLFIEGETYHVRNFVVRQYGAMHTERCFRNDVYIQMFNMTQIFPTGVVEHIPHHVFQFTELSAIINAALEASHLIDVVGVMEEVHPILTYTNKYNQQKSSIKFTIKDITGLAEVLFHDELAQSFQQGVNDAHQHPIIVIISSCKANFIQGEPKLSNLSATRFFINHDHEAVDDLRNAVRLANWRMN</sequence>
<dbReference type="Gene3D" id="2.40.50.140">
    <property type="entry name" value="Nucleic acid-binding proteins"/>
    <property type="match status" value="2"/>
</dbReference>
<proteinExistence type="predicted"/>
<organism evidence="2 3">
    <name type="scientific">Daucus carota subsp. sativus</name>
    <name type="common">Carrot</name>
    <dbReference type="NCBI Taxonomy" id="79200"/>
    <lineage>
        <taxon>Eukaryota</taxon>
        <taxon>Viridiplantae</taxon>
        <taxon>Streptophyta</taxon>
        <taxon>Embryophyta</taxon>
        <taxon>Tracheophyta</taxon>
        <taxon>Spermatophyta</taxon>
        <taxon>Magnoliopsida</taxon>
        <taxon>eudicotyledons</taxon>
        <taxon>Gunneridae</taxon>
        <taxon>Pentapetalae</taxon>
        <taxon>asterids</taxon>
        <taxon>campanulids</taxon>
        <taxon>Apiales</taxon>
        <taxon>Apiaceae</taxon>
        <taxon>Apioideae</taxon>
        <taxon>Scandiceae</taxon>
        <taxon>Daucinae</taxon>
        <taxon>Daucus</taxon>
        <taxon>Daucus sect. Daucus</taxon>
    </lineage>
</organism>
<evidence type="ECO:0000259" key="1">
    <source>
        <dbReference type="Pfam" id="PF02721"/>
    </source>
</evidence>
<protein>
    <recommendedName>
        <fullName evidence="1">Replication protein A 70 kDa DNA-binding subunit B/D first OB fold domain-containing protein</fullName>
    </recommendedName>
</protein>
<evidence type="ECO:0000313" key="3">
    <source>
        <dbReference type="Proteomes" id="UP000077755"/>
    </source>
</evidence>
<dbReference type="Proteomes" id="UP000077755">
    <property type="component" value="Chromosome 6"/>
</dbReference>
<keyword evidence="3" id="KW-1185">Reference proteome</keyword>
<gene>
    <name evidence="2" type="ORF">DCAR_0626084</name>
</gene>
<name>A0A164WVA8_DAUCS</name>
<dbReference type="AlphaFoldDB" id="A0A164WVA8"/>
<dbReference type="InterPro" id="IPR012340">
    <property type="entry name" value="NA-bd_OB-fold"/>
</dbReference>
<dbReference type="Pfam" id="PF02721">
    <property type="entry name" value="DUF223"/>
    <property type="match status" value="1"/>
</dbReference>
<evidence type="ECO:0000313" key="2">
    <source>
        <dbReference type="EMBL" id="WOH06656.1"/>
    </source>
</evidence>
<dbReference type="PANTHER" id="PTHR47165">
    <property type="entry name" value="OS03G0429900 PROTEIN"/>
    <property type="match status" value="1"/>
</dbReference>